<keyword evidence="2" id="KW-0677">Repeat</keyword>
<feature type="domain" description="J" evidence="6">
    <location>
        <begin position="6"/>
        <end position="68"/>
    </location>
</feature>
<dbReference type="OMA" id="FPDVINP"/>
<dbReference type="InterPro" id="IPR012724">
    <property type="entry name" value="DnaJ"/>
</dbReference>
<evidence type="ECO:0000259" key="7">
    <source>
        <dbReference type="PROSITE" id="PS51188"/>
    </source>
</evidence>
<name>A0A6P6YFS2_DERPT</name>
<dbReference type="SUPFAM" id="SSF46565">
    <property type="entry name" value="Chaperone J-domain"/>
    <property type="match status" value="1"/>
</dbReference>
<dbReference type="PROSITE" id="PS51188">
    <property type="entry name" value="ZF_CR"/>
    <property type="match status" value="1"/>
</dbReference>
<dbReference type="InterPro" id="IPR018253">
    <property type="entry name" value="DnaJ_domain_CS"/>
</dbReference>
<dbReference type="GeneID" id="113798064"/>
<dbReference type="InterPro" id="IPR036410">
    <property type="entry name" value="HSP_DnaJ_Cys-rich_dom_sf"/>
</dbReference>
<dbReference type="AlphaFoldDB" id="A0A6P6YFS2"/>
<accession>A0A6P6YFS2</accession>
<keyword evidence="4 5" id="KW-0862">Zinc</keyword>
<dbReference type="PROSITE" id="PS50076">
    <property type="entry name" value="DNAJ_2"/>
    <property type="match status" value="1"/>
</dbReference>
<evidence type="ECO:0000313" key="8">
    <source>
        <dbReference type="Proteomes" id="UP000515146"/>
    </source>
</evidence>
<dbReference type="InterPro" id="IPR044713">
    <property type="entry name" value="DNJA1/2-like"/>
</dbReference>
<evidence type="ECO:0000256" key="4">
    <source>
        <dbReference type="ARBA" id="ARBA00022833"/>
    </source>
</evidence>
<protein>
    <submittedName>
        <fullName evidence="9">DnaJ homolog subfamily A member 1-like</fullName>
    </submittedName>
</protein>
<dbReference type="PRINTS" id="PR00625">
    <property type="entry name" value="JDOMAIN"/>
</dbReference>
<dbReference type="GO" id="GO:0009408">
    <property type="term" value="P:response to heat"/>
    <property type="evidence" value="ECO:0007669"/>
    <property type="project" value="InterPro"/>
</dbReference>
<dbReference type="GO" id="GO:0008270">
    <property type="term" value="F:zinc ion binding"/>
    <property type="evidence" value="ECO:0007669"/>
    <property type="project" value="UniProtKB-KW"/>
</dbReference>
<dbReference type="Pfam" id="PF01556">
    <property type="entry name" value="DnaJ_C"/>
    <property type="match status" value="1"/>
</dbReference>
<dbReference type="SUPFAM" id="SSF57938">
    <property type="entry name" value="DnaJ/Hsp40 cysteine-rich domain"/>
    <property type="match status" value="1"/>
</dbReference>
<keyword evidence="8" id="KW-1185">Reference proteome</keyword>
<feature type="zinc finger region" description="CR-type" evidence="5">
    <location>
        <begin position="122"/>
        <end position="210"/>
    </location>
</feature>
<dbReference type="PANTHER" id="PTHR43888">
    <property type="entry name" value="DNAJ-LIKE-2, ISOFORM A-RELATED"/>
    <property type="match status" value="1"/>
</dbReference>
<dbReference type="HAMAP" id="MF_01152">
    <property type="entry name" value="DnaJ"/>
    <property type="match status" value="1"/>
</dbReference>
<dbReference type="InParanoid" id="A0A6P6YFS2"/>
<dbReference type="SMART" id="SM00271">
    <property type="entry name" value="DnaJ"/>
    <property type="match status" value="1"/>
</dbReference>
<dbReference type="InterPro" id="IPR001623">
    <property type="entry name" value="DnaJ_domain"/>
</dbReference>
<dbReference type="Gene3D" id="1.10.287.110">
    <property type="entry name" value="DnaJ domain"/>
    <property type="match status" value="1"/>
</dbReference>
<organism evidence="8 9">
    <name type="scientific">Dermatophagoides pteronyssinus</name>
    <name type="common">European house dust mite</name>
    <dbReference type="NCBI Taxonomy" id="6956"/>
    <lineage>
        <taxon>Eukaryota</taxon>
        <taxon>Metazoa</taxon>
        <taxon>Ecdysozoa</taxon>
        <taxon>Arthropoda</taxon>
        <taxon>Chelicerata</taxon>
        <taxon>Arachnida</taxon>
        <taxon>Acari</taxon>
        <taxon>Acariformes</taxon>
        <taxon>Sarcoptiformes</taxon>
        <taxon>Astigmata</taxon>
        <taxon>Psoroptidia</taxon>
        <taxon>Analgoidea</taxon>
        <taxon>Pyroglyphidae</taxon>
        <taxon>Dermatophagoidinae</taxon>
        <taxon>Dermatophagoides</taxon>
    </lineage>
</organism>
<dbReference type="Pfam" id="PF00226">
    <property type="entry name" value="DnaJ"/>
    <property type="match status" value="1"/>
</dbReference>
<keyword evidence="3 5" id="KW-0863">Zinc-finger</keyword>
<sequence length="407" mass="45531">MVKETAYYDLLGASPTCSQDDLKKAYRKLALKYHPDKNPNEGERFKAISQAYEVLANEEKRRLYDMGGEKAIKEGGMASATSPMDIFDMFFGMGRSKRDQGPRKGKDLHFALGVTLEELYNGSTRKLRVSRKEICEDCKGSGTRTPGVSAEKCAACQGSGMQIRVERLRNNSNFIQQIQSICTECQGNGEKIAAKDRCKKCSGNKVIKNSTLLEVHIDKGMTDGQKIVFSGEADQDPSYEPGDIIVILEQKDHDVFKRSHGNNLLMTMKINITEALCGFQKTVTTLDNRTLLITSHPGEVVKHGAIKYIAGEGMPTYRNPFEKGKLIINFAVEFPDYIDPAHIPKLEAILPPRAIQDIPMTDVEEVELHDYSIIDEERSRQNHRDAYEAYEEDGDMNHGPGVQCATH</sequence>
<feature type="domain" description="CR-type" evidence="7">
    <location>
        <begin position="122"/>
        <end position="210"/>
    </location>
</feature>
<dbReference type="RefSeq" id="XP_027204348.1">
    <property type="nucleotide sequence ID" value="XM_027348547.1"/>
</dbReference>
<dbReference type="InterPro" id="IPR002939">
    <property type="entry name" value="DnaJ_C"/>
</dbReference>
<evidence type="ECO:0000256" key="3">
    <source>
        <dbReference type="ARBA" id="ARBA00022771"/>
    </source>
</evidence>
<proteinExistence type="inferred from homology"/>
<gene>
    <name evidence="9" type="primary">LOC113798064</name>
</gene>
<dbReference type="Gene3D" id="2.10.230.10">
    <property type="entry name" value="Heat shock protein DnaJ, cysteine-rich domain"/>
    <property type="match status" value="1"/>
</dbReference>
<dbReference type="SUPFAM" id="SSF49493">
    <property type="entry name" value="HSP40/DnaJ peptide-binding domain"/>
    <property type="match status" value="2"/>
</dbReference>
<dbReference type="GO" id="GO:0030544">
    <property type="term" value="F:Hsp70 protein binding"/>
    <property type="evidence" value="ECO:0007669"/>
    <property type="project" value="InterPro"/>
</dbReference>
<dbReference type="KEGG" id="dpte:113798064"/>
<dbReference type="FunCoup" id="A0A6P6YFS2">
    <property type="interactions" value="1328"/>
</dbReference>
<dbReference type="InterPro" id="IPR008971">
    <property type="entry name" value="HSP40/DnaJ_pept-bd"/>
</dbReference>
<evidence type="ECO:0000313" key="9">
    <source>
        <dbReference type="RefSeq" id="XP_027204348.1"/>
    </source>
</evidence>
<keyword evidence="1 5" id="KW-0479">Metal-binding</keyword>
<evidence type="ECO:0000256" key="1">
    <source>
        <dbReference type="ARBA" id="ARBA00022723"/>
    </source>
</evidence>
<dbReference type="Pfam" id="PF00684">
    <property type="entry name" value="DnaJ_CXXCXGXG"/>
    <property type="match status" value="1"/>
</dbReference>
<dbReference type="CDD" id="cd06257">
    <property type="entry name" value="DnaJ"/>
    <property type="match status" value="1"/>
</dbReference>
<dbReference type="CDD" id="cd10747">
    <property type="entry name" value="DnaJ_C"/>
    <property type="match status" value="1"/>
</dbReference>
<dbReference type="GO" id="GO:0005524">
    <property type="term" value="F:ATP binding"/>
    <property type="evidence" value="ECO:0007669"/>
    <property type="project" value="InterPro"/>
</dbReference>
<dbReference type="GO" id="GO:0051082">
    <property type="term" value="F:unfolded protein binding"/>
    <property type="evidence" value="ECO:0007669"/>
    <property type="project" value="InterPro"/>
</dbReference>
<dbReference type="FunFam" id="2.10.230.10:FF:000001">
    <property type="entry name" value="DnaJ subfamily A member 2"/>
    <property type="match status" value="1"/>
</dbReference>
<dbReference type="InterPro" id="IPR001305">
    <property type="entry name" value="HSP_DnaJ_Cys-rich_dom"/>
</dbReference>
<reference evidence="9" key="1">
    <citation type="submission" date="2025-08" db="UniProtKB">
        <authorList>
            <consortium name="RefSeq"/>
        </authorList>
    </citation>
    <scope>IDENTIFICATION</scope>
    <source>
        <strain evidence="9">Airmid</strain>
    </source>
</reference>
<evidence type="ECO:0000256" key="2">
    <source>
        <dbReference type="ARBA" id="ARBA00022737"/>
    </source>
</evidence>
<dbReference type="PROSITE" id="PS00636">
    <property type="entry name" value="DNAJ_1"/>
    <property type="match status" value="1"/>
</dbReference>
<evidence type="ECO:0000259" key="6">
    <source>
        <dbReference type="PROSITE" id="PS50076"/>
    </source>
</evidence>
<dbReference type="GO" id="GO:0006457">
    <property type="term" value="P:protein folding"/>
    <property type="evidence" value="ECO:0007669"/>
    <property type="project" value="InterPro"/>
</dbReference>
<dbReference type="FunFam" id="2.60.260.20:FF:000003">
    <property type="entry name" value="DnaJ subfamily A member 2"/>
    <property type="match status" value="1"/>
</dbReference>
<dbReference type="InterPro" id="IPR036869">
    <property type="entry name" value="J_dom_sf"/>
</dbReference>
<dbReference type="Gene3D" id="2.60.260.20">
    <property type="entry name" value="Urease metallochaperone UreE, N-terminal domain"/>
    <property type="match status" value="2"/>
</dbReference>
<evidence type="ECO:0000256" key="5">
    <source>
        <dbReference type="PROSITE-ProRule" id="PRU00546"/>
    </source>
</evidence>
<dbReference type="Proteomes" id="UP000515146">
    <property type="component" value="Unplaced"/>
</dbReference>
<dbReference type="OrthoDB" id="550424at2759"/>
<dbReference type="CTD" id="41646"/>